<dbReference type="Proteomes" id="UP000028715">
    <property type="component" value="Unassembled WGS sequence"/>
</dbReference>
<feature type="domain" description="ABC transporter" evidence="6">
    <location>
        <begin position="328"/>
        <end position="542"/>
    </location>
</feature>
<name>A0A085ZKQ2_9FLAO</name>
<comment type="caution">
    <text evidence="7">The sequence shown here is derived from an EMBL/GenBank/DDBJ whole genome shotgun (WGS) entry which is preliminary data.</text>
</comment>
<sequence length="544" mass="61292">MITVNDISVQFGGTTLFSDVSFAINENDKIALMGKNGAGKSTLLKIIAGQSKPSTGSISTPKDAVVAYLPQHLLTKDGSTVMEEASKAFGEIFKMKAEIDEINEQLTVRTDYESDAYMKLIERVSDLSEKFYAIEEVNYEAEVEKILVGLGFEREDFTRQTSEFSGGWRMRIELAKILLQKPDLILLDEPTNHMDIESIQWLEEFLLTSAKAVVVISHDRAFVDNITNRTIEVTMGRIYDYKAKYSHYLELRKDRRVHQQKAYDEQQKMIADNRAFIDRFKGTFSKTDAVQSRVKMLEKLVIVQVDEVDNSALKLKFPPAARSGQYPVVVKDLSKSYGDHVVFKDANIVIERGQKVAFVGKNGEGKSTMIKAIMKEIGIDEGSVDIGHNSQIGYFAQNQASLLDENATIFETIDNIAVGDIRTQIKNILGAFMFQGDDITKKVKVLSGGEKTRLAMIKLLLEPVNLLILDEPSNHLDMKTKDIIKDALRDFDGTLILVSHDRDFLDGLATKVFEFGNKRVKEHFEDVAGFLAHKKMDSMREIEK</sequence>
<evidence type="ECO:0000313" key="8">
    <source>
        <dbReference type="Proteomes" id="UP000028715"/>
    </source>
</evidence>
<dbReference type="RefSeq" id="WP_035682022.1">
    <property type="nucleotide sequence ID" value="NZ_JPRL01000001.1"/>
</dbReference>
<organism evidence="7 8">
    <name type="scientific">Flavobacterium reichenbachii</name>
    <dbReference type="NCBI Taxonomy" id="362418"/>
    <lineage>
        <taxon>Bacteria</taxon>
        <taxon>Pseudomonadati</taxon>
        <taxon>Bacteroidota</taxon>
        <taxon>Flavobacteriia</taxon>
        <taxon>Flavobacteriales</taxon>
        <taxon>Flavobacteriaceae</taxon>
        <taxon>Flavobacterium</taxon>
    </lineage>
</organism>
<keyword evidence="2" id="KW-0547">Nucleotide-binding</keyword>
<accession>A0A085ZKQ2</accession>
<comment type="similarity">
    <text evidence="4">Belongs to the ABC transporter superfamily. ABCF family. YbiT subfamily.</text>
</comment>
<dbReference type="Pfam" id="PF00005">
    <property type="entry name" value="ABC_tran"/>
    <property type="match status" value="2"/>
</dbReference>
<dbReference type="PROSITE" id="PS50893">
    <property type="entry name" value="ABC_TRANSPORTER_2"/>
    <property type="match status" value="2"/>
</dbReference>
<dbReference type="PROSITE" id="PS00211">
    <property type="entry name" value="ABC_TRANSPORTER_1"/>
    <property type="match status" value="2"/>
</dbReference>
<reference evidence="7 8" key="1">
    <citation type="submission" date="2014-07" db="EMBL/GenBank/DDBJ databases">
        <title>Genome of Flavobacterium reichenbachii LMG 25512.</title>
        <authorList>
            <person name="Stropko S.J."/>
            <person name="Pipes S.E."/>
            <person name="Newman J.D."/>
        </authorList>
    </citation>
    <scope>NUCLEOTIDE SEQUENCE [LARGE SCALE GENOMIC DNA]</scope>
    <source>
        <strain evidence="7 8">LMG 25512</strain>
    </source>
</reference>
<keyword evidence="3" id="KW-0067">ATP-binding</keyword>
<evidence type="ECO:0000256" key="1">
    <source>
        <dbReference type="ARBA" id="ARBA00022737"/>
    </source>
</evidence>
<dbReference type="InterPro" id="IPR003593">
    <property type="entry name" value="AAA+_ATPase"/>
</dbReference>
<dbReference type="CDD" id="cd03221">
    <property type="entry name" value="ABCF_EF-3"/>
    <property type="match status" value="2"/>
</dbReference>
<evidence type="ECO:0000259" key="6">
    <source>
        <dbReference type="PROSITE" id="PS50893"/>
    </source>
</evidence>
<dbReference type="eggNOG" id="COG0488">
    <property type="taxonomic scope" value="Bacteria"/>
</dbReference>
<dbReference type="AlphaFoldDB" id="A0A085ZKQ2"/>
<dbReference type="FunFam" id="3.40.50.300:FF:000070">
    <property type="entry name" value="Putative ABC transporter ATP-binding component"/>
    <property type="match status" value="1"/>
</dbReference>
<gene>
    <name evidence="7" type="ORF">IW19_05500</name>
</gene>
<dbReference type="InterPro" id="IPR051309">
    <property type="entry name" value="ABCF_ATPase"/>
</dbReference>
<evidence type="ECO:0000256" key="3">
    <source>
        <dbReference type="ARBA" id="ARBA00022840"/>
    </source>
</evidence>
<evidence type="ECO:0000256" key="4">
    <source>
        <dbReference type="ARBA" id="ARBA00061551"/>
    </source>
</evidence>
<evidence type="ECO:0000256" key="5">
    <source>
        <dbReference type="ARBA" id="ARBA00074044"/>
    </source>
</evidence>
<dbReference type="GO" id="GO:0016887">
    <property type="term" value="F:ATP hydrolysis activity"/>
    <property type="evidence" value="ECO:0007669"/>
    <property type="project" value="InterPro"/>
</dbReference>
<dbReference type="EMBL" id="JPRL01000001">
    <property type="protein sequence ID" value="KFF05016.1"/>
    <property type="molecule type" value="Genomic_DNA"/>
</dbReference>
<keyword evidence="8" id="KW-1185">Reference proteome</keyword>
<evidence type="ECO:0000256" key="2">
    <source>
        <dbReference type="ARBA" id="ARBA00022741"/>
    </source>
</evidence>
<dbReference type="PANTHER" id="PTHR42855">
    <property type="entry name" value="ABC TRANSPORTER ATP-BINDING SUBUNIT"/>
    <property type="match status" value="1"/>
</dbReference>
<dbReference type="Pfam" id="PF12848">
    <property type="entry name" value="ABC_tran_Xtn"/>
    <property type="match status" value="1"/>
</dbReference>
<dbReference type="Gene3D" id="3.40.50.300">
    <property type="entry name" value="P-loop containing nucleotide triphosphate hydrolases"/>
    <property type="match status" value="2"/>
</dbReference>
<dbReference type="GO" id="GO:0016740">
    <property type="term" value="F:transferase activity"/>
    <property type="evidence" value="ECO:0007669"/>
    <property type="project" value="UniProtKB-KW"/>
</dbReference>
<dbReference type="STRING" id="362418.IW19_05500"/>
<proteinExistence type="inferred from homology"/>
<feature type="domain" description="ABC transporter" evidence="6">
    <location>
        <begin position="2"/>
        <end position="260"/>
    </location>
</feature>
<dbReference type="InterPro" id="IPR027417">
    <property type="entry name" value="P-loop_NTPase"/>
</dbReference>
<dbReference type="FunFam" id="3.40.50.300:FF:000011">
    <property type="entry name" value="Putative ABC transporter ATP-binding component"/>
    <property type="match status" value="1"/>
</dbReference>
<dbReference type="GO" id="GO:0005524">
    <property type="term" value="F:ATP binding"/>
    <property type="evidence" value="ECO:0007669"/>
    <property type="project" value="UniProtKB-KW"/>
</dbReference>
<keyword evidence="7" id="KW-0808">Transferase</keyword>
<keyword evidence="1" id="KW-0677">Repeat</keyword>
<dbReference type="OrthoDB" id="1521973at2"/>
<dbReference type="InterPro" id="IPR003439">
    <property type="entry name" value="ABC_transporter-like_ATP-bd"/>
</dbReference>
<evidence type="ECO:0000313" key="7">
    <source>
        <dbReference type="EMBL" id="KFF05016.1"/>
    </source>
</evidence>
<protein>
    <recommendedName>
        <fullName evidence="5">Probable ATP-binding protein YbiT</fullName>
    </recommendedName>
</protein>
<dbReference type="SMART" id="SM00382">
    <property type="entry name" value="AAA"/>
    <property type="match status" value="2"/>
</dbReference>
<dbReference type="PANTHER" id="PTHR42855:SF2">
    <property type="entry name" value="DRUG RESISTANCE ABC TRANSPORTER,ATP-BINDING PROTEIN"/>
    <property type="match status" value="1"/>
</dbReference>
<dbReference type="InterPro" id="IPR017871">
    <property type="entry name" value="ABC_transporter-like_CS"/>
</dbReference>
<dbReference type="SUPFAM" id="SSF52540">
    <property type="entry name" value="P-loop containing nucleoside triphosphate hydrolases"/>
    <property type="match status" value="2"/>
</dbReference>
<dbReference type="InterPro" id="IPR032781">
    <property type="entry name" value="ABC_tran_Xtn"/>
</dbReference>